<reference evidence="2" key="1">
    <citation type="journal article" date="2011" name="Nat. Commun.">
        <title>Effector diversification within compartments of the Leptosphaeria maculans genome affected by Repeat-Induced Point mutations.</title>
        <authorList>
            <person name="Rouxel T."/>
            <person name="Grandaubert J."/>
            <person name="Hane J.K."/>
            <person name="Hoede C."/>
            <person name="van de Wouw A.P."/>
            <person name="Couloux A."/>
            <person name="Dominguez V."/>
            <person name="Anthouard V."/>
            <person name="Bally P."/>
            <person name="Bourras S."/>
            <person name="Cozijnsen A.J."/>
            <person name="Ciuffetti L.M."/>
            <person name="Degrave A."/>
            <person name="Dilmaghani A."/>
            <person name="Duret L."/>
            <person name="Fudal I."/>
            <person name="Goodwin S.B."/>
            <person name="Gout L."/>
            <person name="Glaser N."/>
            <person name="Linglin J."/>
            <person name="Kema G.H.J."/>
            <person name="Lapalu N."/>
            <person name="Lawrence C.B."/>
            <person name="May K."/>
            <person name="Meyer M."/>
            <person name="Ollivier B."/>
            <person name="Poulain J."/>
            <person name="Schoch C.L."/>
            <person name="Simon A."/>
            <person name="Spatafora J.W."/>
            <person name="Stachowiak A."/>
            <person name="Turgeon B.G."/>
            <person name="Tyler B.M."/>
            <person name="Vincent D."/>
            <person name="Weissenbach J."/>
            <person name="Amselem J."/>
            <person name="Quesneville H."/>
            <person name="Oliver R.P."/>
            <person name="Wincker P."/>
            <person name="Balesdent M.-H."/>
            <person name="Howlett B.J."/>
        </authorList>
    </citation>
    <scope>NUCLEOTIDE SEQUENCE [LARGE SCALE GENOMIC DNA]</scope>
    <source>
        <strain evidence="2">JN3 / isolate v23.1.3 / race Av1-4-5-6-7-8</strain>
    </source>
</reference>
<name>E5R502_LEPMJ</name>
<dbReference type="AlphaFoldDB" id="E5R502"/>
<dbReference type="Proteomes" id="UP000002668">
    <property type="component" value="Genome"/>
</dbReference>
<keyword evidence="2" id="KW-1185">Reference proteome</keyword>
<accession>E5R502</accession>
<organism evidence="2">
    <name type="scientific">Leptosphaeria maculans (strain JN3 / isolate v23.1.3 / race Av1-4-5-6-7-8)</name>
    <name type="common">Blackleg fungus</name>
    <name type="synonym">Phoma lingam</name>
    <dbReference type="NCBI Taxonomy" id="985895"/>
    <lineage>
        <taxon>Eukaryota</taxon>
        <taxon>Fungi</taxon>
        <taxon>Dikarya</taxon>
        <taxon>Ascomycota</taxon>
        <taxon>Pezizomycotina</taxon>
        <taxon>Dothideomycetes</taxon>
        <taxon>Pleosporomycetidae</taxon>
        <taxon>Pleosporales</taxon>
        <taxon>Pleosporineae</taxon>
        <taxon>Leptosphaeriaceae</taxon>
        <taxon>Plenodomus</taxon>
        <taxon>Plenodomus lingam/Leptosphaeria maculans species complex</taxon>
    </lineage>
</organism>
<proteinExistence type="predicted"/>
<sequence length="79" mass="9296">MQSRYHAPLKLLQICIARGSSKPGTKTPKIVRCMNRHACCMARLAMFRCAGLHRYYTIEPPWSEVMSRFRQKLKEVLHY</sequence>
<evidence type="ECO:0000313" key="1">
    <source>
        <dbReference type="EMBL" id="CBX92275.1"/>
    </source>
</evidence>
<dbReference type="EMBL" id="FP929083">
    <property type="protein sequence ID" value="CBX92275.1"/>
    <property type="molecule type" value="Genomic_DNA"/>
</dbReference>
<dbReference type="HOGENOM" id="CLU_2606460_0_0_1"/>
<dbReference type="InParanoid" id="E5R502"/>
<gene>
    <name evidence="1" type="ORF">LEMA_uP049810.1</name>
</gene>
<protein>
    <submittedName>
        <fullName evidence="1">Predicted protein</fullName>
    </submittedName>
</protein>
<dbReference type="VEuPathDB" id="FungiDB:LEMA_uP049810.1"/>
<evidence type="ECO:0000313" key="2">
    <source>
        <dbReference type="Proteomes" id="UP000002668"/>
    </source>
</evidence>